<dbReference type="InterPro" id="IPR029069">
    <property type="entry name" value="HotDog_dom_sf"/>
</dbReference>
<keyword evidence="4" id="KW-1185">Reference proteome</keyword>
<dbReference type="InterPro" id="IPR050563">
    <property type="entry name" value="4-hydroxybenzoyl-CoA_TE"/>
</dbReference>
<proteinExistence type="inferred from homology"/>
<dbReference type="RefSeq" id="WP_380705657.1">
    <property type="nucleotide sequence ID" value="NZ_JBHSAP010000018.1"/>
</dbReference>
<evidence type="ECO:0000313" key="3">
    <source>
        <dbReference type="EMBL" id="MFC4077821.1"/>
    </source>
</evidence>
<comment type="similarity">
    <text evidence="1">Belongs to the 4-hydroxybenzoyl-CoA thioesterase family.</text>
</comment>
<comment type="caution">
    <text evidence="3">The sequence shown here is derived from an EMBL/GenBank/DDBJ whole genome shotgun (WGS) entry which is preliminary data.</text>
</comment>
<dbReference type="SUPFAM" id="SSF54637">
    <property type="entry name" value="Thioesterase/thiol ester dehydrase-isomerase"/>
    <property type="match status" value="1"/>
</dbReference>
<dbReference type="GO" id="GO:0016787">
    <property type="term" value="F:hydrolase activity"/>
    <property type="evidence" value="ECO:0007669"/>
    <property type="project" value="UniProtKB-KW"/>
</dbReference>
<reference evidence="4" key="1">
    <citation type="journal article" date="2019" name="Int. J. Syst. Evol. Microbiol.">
        <title>The Global Catalogue of Microorganisms (GCM) 10K type strain sequencing project: providing services to taxonomists for standard genome sequencing and annotation.</title>
        <authorList>
            <consortium name="The Broad Institute Genomics Platform"/>
            <consortium name="The Broad Institute Genome Sequencing Center for Infectious Disease"/>
            <person name="Wu L."/>
            <person name="Ma J."/>
        </authorList>
    </citation>
    <scope>NUCLEOTIDE SEQUENCE [LARGE SCALE GENOMIC DNA]</scope>
    <source>
        <strain evidence="4">IBRC-M 10813</strain>
    </source>
</reference>
<name>A0ABV8JGE3_9BACL</name>
<dbReference type="Gene3D" id="3.10.129.10">
    <property type="entry name" value="Hotdog Thioesterase"/>
    <property type="match status" value="1"/>
</dbReference>
<evidence type="ECO:0000313" key="4">
    <source>
        <dbReference type="Proteomes" id="UP001595843"/>
    </source>
</evidence>
<sequence>MKHEFELTVRSTDVDMIGHVNHAKYLEYMEWARFEWMRGLGLTIEEMNRRRLMPVVVHVAVNYRKELRMDERVRVVSEPARLGNKSVVIAQRLYNSTAELVCEAEITSVVIDAVKRKAAPLPPEFQELFETVKLTNEGLST</sequence>
<dbReference type="Pfam" id="PF13279">
    <property type="entry name" value="4HBT_2"/>
    <property type="match status" value="1"/>
</dbReference>
<protein>
    <submittedName>
        <fullName evidence="3">Acyl-CoA thioesterase</fullName>
        <ecNumber evidence="3">3.1.2.-</ecNumber>
    </submittedName>
</protein>
<dbReference type="EMBL" id="JBHSAP010000018">
    <property type="protein sequence ID" value="MFC4077821.1"/>
    <property type="molecule type" value="Genomic_DNA"/>
</dbReference>
<dbReference type="PANTHER" id="PTHR31793:SF27">
    <property type="entry name" value="NOVEL THIOESTERASE SUPERFAMILY DOMAIN AND SAPOSIN A-TYPE DOMAIN CONTAINING PROTEIN (0610012H03RIK)"/>
    <property type="match status" value="1"/>
</dbReference>
<gene>
    <name evidence="3" type="ORF">ACFOUO_13540</name>
</gene>
<dbReference type="NCBIfam" id="TIGR00051">
    <property type="entry name" value="YbgC/FadM family acyl-CoA thioesterase"/>
    <property type="match status" value="1"/>
</dbReference>
<dbReference type="PIRSF" id="PIRSF003230">
    <property type="entry name" value="YbgC"/>
    <property type="match status" value="1"/>
</dbReference>
<keyword evidence="2 3" id="KW-0378">Hydrolase</keyword>
<organism evidence="3 4">
    <name type="scientific">Salinithrix halophila</name>
    <dbReference type="NCBI Taxonomy" id="1485204"/>
    <lineage>
        <taxon>Bacteria</taxon>
        <taxon>Bacillati</taxon>
        <taxon>Bacillota</taxon>
        <taxon>Bacilli</taxon>
        <taxon>Bacillales</taxon>
        <taxon>Thermoactinomycetaceae</taxon>
        <taxon>Salinithrix</taxon>
    </lineage>
</organism>
<dbReference type="Proteomes" id="UP001595843">
    <property type="component" value="Unassembled WGS sequence"/>
</dbReference>
<accession>A0ABV8JGE3</accession>
<evidence type="ECO:0000256" key="1">
    <source>
        <dbReference type="ARBA" id="ARBA00005953"/>
    </source>
</evidence>
<dbReference type="EC" id="3.1.2.-" evidence="3"/>
<dbReference type="CDD" id="cd00586">
    <property type="entry name" value="4HBT"/>
    <property type="match status" value="1"/>
</dbReference>
<evidence type="ECO:0000256" key="2">
    <source>
        <dbReference type="ARBA" id="ARBA00022801"/>
    </source>
</evidence>
<dbReference type="PANTHER" id="PTHR31793">
    <property type="entry name" value="4-HYDROXYBENZOYL-COA THIOESTERASE FAMILY MEMBER"/>
    <property type="match status" value="1"/>
</dbReference>
<dbReference type="InterPro" id="IPR006684">
    <property type="entry name" value="YbgC/YbaW"/>
</dbReference>